<feature type="domain" description="HTH bat-type" evidence="1">
    <location>
        <begin position="156"/>
        <end position="206"/>
    </location>
</feature>
<proteinExistence type="predicted"/>
<evidence type="ECO:0000259" key="1">
    <source>
        <dbReference type="Pfam" id="PF04967"/>
    </source>
</evidence>
<dbReference type="EMBL" id="DQVM01000071">
    <property type="protein sequence ID" value="HIQ29652.1"/>
    <property type="molecule type" value="Genomic_DNA"/>
</dbReference>
<dbReference type="AlphaFoldDB" id="A0A832ZVK2"/>
<accession>A0A832ZVK2</accession>
<comment type="caution">
    <text evidence="2">The sequence shown here is derived from an EMBL/GenBank/DDBJ whole genome shotgun (WGS) entry which is preliminary data.</text>
</comment>
<gene>
    <name evidence="2" type="ORF">EYH45_03710</name>
</gene>
<reference evidence="2" key="1">
    <citation type="journal article" date="2020" name="ISME J.">
        <title>Gammaproteobacteria mediating utilization of methyl-, sulfur- and petroleum organic compounds in deep ocean hydrothermal plumes.</title>
        <authorList>
            <person name="Zhou Z."/>
            <person name="Liu Y."/>
            <person name="Pan J."/>
            <person name="Cron B.R."/>
            <person name="Toner B.M."/>
            <person name="Anantharaman K."/>
            <person name="Breier J.A."/>
            <person name="Dick G.J."/>
            <person name="Li M."/>
        </authorList>
    </citation>
    <scope>NUCLEOTIDE SEQUENCE</scope>
    <source>
        <strain evidence="2">SZUA-1515</strain>
    </source>
</reference>
<dbReference type="PANTHER" id="PTHR34236:SF1">
    <property type="entry name" value="DIMETHYL SULFOXIDE REDUCTASE TRANSCRIPTIONAL ACTIVATOR"/>
    <property type="match status" value="1"/>
</dbReference>
<evidence type="ECO:0000313" key="2">
    <source>
        <dbReference type="EMBL" id="HIQ29652.1"/>
    </source>
</evidence>
<sequence length="219" mass="24700">MLKATLKLELHCPWAEQLAGGCDKISRSTITILQCIPHSDGRGTSAVVKVFTRMFDGKTLARRVKGVKGVKEASFVEVKPYIYLGIVKTLSCPCSKTPLPHLNLLNIRYGEDGKLYWSFLFASKGEFHDFLRELDERKINYTIHEITRVSEAWAISEKQTIVLKKALESGFYDTPRGTTLRGLSQELRISPRAVADILRRVHKKLALQAVEAENLNSLK</sequence>
<organism evidence="2 3">
    <name type="scientific">Caldiarchaeum subterraneum</name>
    <dbReference type="NCBI Taxonomy" id="311458"/>
    <lineage>
        <taxon>Archaea</taxon>
        <taxon>Nitrososphaerota</taxon>
        <taxon>Candidatus Caldarchaeales</taxon>
        <taxon>Candidatus Caldarchaeaceae</taxon>
        <taxon>Candidatus Caldarchaeum</taxon>
    </lineage>
</organism>
<evidence type="ECO:0000313" key="3">
    <source>
        <dbReference type="Proteomes" id="UP000608579"/>
    </source>
</evidence>
<dbReference type="Proteomes" id="UP000608579">
    <property type="component" value="Unassembled WGS sequence"/>
</dbReference>
<dbReference type="PANTHER" id="PTHR34236">
    <property type="entry name" value="DIMETHYL SULFOXIDE REDUCTASE TRANSCRIPTIONAL ACTIVATOR"/>
    <property type="match status" value="1"/>
</dbReference>
<name>A0A832ZVK2_CALS0</name>
<protein>
    <recommendedName>
        <fullName evidence="1">HTH bat-type domain-containing protein</fullName>
    </recommendedName>
</protein>
<dbReference type="Pfam" id="PF04967">
    <property type="entry name" value="HTH_10"/>
    <property type="match status" value="1"/>
</dbReference>
<dbReference type="InterPro" id="IPR007050">
    <property type="entry name" value="HTH_bacterioopsin"/>
</dbReference>